<evidence type="ECO:0000313" key="7">
    <source>
        <dbReference type="Proteomes" id="UP000218767"/>
    </source>
</evidence>
<evidence type="ECO:0000259" key="5">
    <source>
        <dbReference type="PROSITE" id="PS51007"/>
    </source>
</evidence>
<dbReference type="GO" id="GO:0046872">
    <property type="term" value="F:metal ion binding"/>
    <property type="evidence" value="ECO:0007669"/>
    <property type="project" value="UniProtKB-KW"/>
</dbReference>
<gene>
    <name evidence="6" type="ORF">COB20_09180</name>
</gene>
<evidence type="ECO:0000256" key="1">
    <source>
        <dbReference type="ARBA" id="ARBA00022617"/>
    </source>
</evidence>
<dbReference type="AlphaFoldDB" id="A0A2A4X2Z7"/>
<dbReference type="InterPro" id="IPR036909">
    <property type="entry name" value="Cyt_c-like_dom_sf"/>
</dbReference>
<proteinExistence type="predicted"/>
<reference evidence="7" key="1">
    <citation type="submission" date="2017-08" db="EMBL/GenBank/DDBJ databases">
        <title>A dynamic microbial community with high functional redundancy inhabits the cold, oxic subseafloor aquifer.</title>
        <authorList>
            <person name="Tully B.J."/>
            <person name="Wheat C.G."/>
            <person name="Glazer B.T."/>
            <person name="Huber J.A."/>
        </authorList>
    </citation>
    <scope>NUCLEOTIDE SEQUENCE [LARGE SCALE GENOMIC DNA]</scope>
</reference>
<organism evidence="6 7">
    <name type="scientific">SAR86 cluster bacterium</name>
    <dbReference type="NCBI Taxonomy" id="2030880"/>
    <lineage>
        <taxon>Bacteria</taxon>
        <taxon>Pseudomonadati</taxon>
        <taxon>Pseudomonadota</taxon>
        <taxon>Gammaproteobacteria</taxon>
        <taxon>SAR86 cluster</taxon>
    </lineage>
</organism>
<comment type="caution">
    <text evidence="6">The sequence shown here is derived from an EMBL/GenBank/DDBJ whole genome shotgun (WGS) entry which is preliminary data.</text>
</comment>
<dbReference type="Proteomes" id="UP000218767">
    <property type="component" value="Unassembled WGS sequence"/>
</dbReference>
<dbReference type="GO" id="GO:0020037">
    <property type="term" value="F:heme binding"/>
    <property type="evidence" value="ECO:0007669"/>
    <property type="project" value="InterPro"/>
</dbReference>
<sequence length="454" mass="50206">MSVLQKWNKLSHLGAGIAVVTFVGFQAQMAIAAAAADNAEPVTYAGHVASIINENCVVCHREGGIGPMELSSYEQVRPWAPLIQIKVANREMPPYAYDHDIGNQNLQADWRLSDEDINTVVAWVNQGSPLGNVEELPPAPVLRGLNDWNFTAQFGEPDIVVASNPIDVPANGNDLWDKHFIESGITEDRCIKALQVKPRGVAKTVVHHANTYFAEVNEDGSVDRKPVTEYAMGKWGEVVPEGVCRTAFKDSTIQWDIHMYPGGLGGTAPNAVVKNNVVELGIWLHPKGYQAKITQDLASYQLDQGDLFIPPHGTAMTQGFHSFDHPVRIDSFQPHGHLRMNAASLEIFYPETGRTEVVSMVSNWSATWHHSHLYEPDTAPLLPTGAVLITKQWYDNTADNPNNPDPRQWVGWGQRTADEMSHSWIAISHLDDETYQQLTAARESNKQSQLPSGD</sequence>
<keyword evidence="3 4" id="KW-0408">Iron</keyword>
<evidence type="ECO:0000256" key="4">
    <source>
        <dbReference type="PROSITE-ProRule" id="PRU00433"/>
    </source>
</evidence>
<accession>A0A2A4X2Z7</accession>
<dbReference type="InterPro" id="IPR014784">
    <property type="entry name" value="Cu2_ascorb_mOase-like_C"/>
</dbReference>
<evidence type="ECO:0000313" key="6">
    <source>
        <dbReference type="EMBL" id="PCI76973.1"/>
    </source>
</evidence>
<dbReference type="EMBL" id="NVUL01000050">
    <property type="protein sequence ID" value="PCI76973.1"/>
    <property type="molecule type" value="Genomic_DNA"/>
</dbReference>
<evidence type="ECO:0000256" key="2">
    <source>
        <dbReference type="ARBA" id="ARBA00022723"/>
    </source>
</evidence>
<dbReference type="GO" id="GO:0009055">
    <property type="term" value="F:electron transfer activity"/>
    <property type="evidence" value="ECO:0007669"/>
    <property type="project" value="InterPro"/>
</dbReference>
<keyword evidence="2 4" id="KW-0479">Metal-binding</keyword>
<evidence type="ECO:0000256" key="3">
    <source>
        <dbReference type="ARBA" id="ARBA00023004"/>
    </source>
</evidence>
<protein>
    <recommendedName>
        <fullName evidence="5">Cytochrome c domain-containing protein</fullName>
    </recommendedName>
</protein>
<dbReference type="SUPFAM" id="SSF46626">
    <property type="entry name" value="Cytochrome c"/>
    <property type="match status" value="1"/>
</dbReference>
<name>A0A2A4X2Z7_9GAMM</name>
<keyword evidence="1 4" id="KW-0349">Heme</keyword>
<dbReference type="Gene3D" id="2.60.120.230">
    <property type="match status" value="1"/>
</dbReference>
<dbReference type="GO" id="GO:0016715">
    <property type="term" value="F:oxidoreductase activity, acting on paired donors, with incorporation or reduction of molecular oxygen, reduced ascorbate as one donor, and incorporation of one atom of oxygen"/>
    <property type="evidence" value="ECO:0007669"/>
    <property type="project" value="InterPro"/>
</dbReference>
<dbReference type="PROSITE" id="PS51007">
    <property type="entry name" value="CYTC"/>
    <property type="match status" value="1"/>
</dbReference>
<feature type="domain" description="Cytochrome c" evidence="5">
    <location>
        <begin position="34"/>
        <end position="128"/>
    </location>
</feature>
<dbReference type="InterPro" id="IPR009056">
    <property type="entry name" value="Cyt_c-like_dom"/>
</dbReference>